<feature type="coiled-coil region" evidence="3">
    <location>
        <begin position="138"/>
        <end position="165"/>
    </location>
</feature>
<feature type="domain" description="GGDEF" evidence="6">
    <location>
        <begin position="363"/>
        <end position="507"/>
    </location>
</feature>
<comment type="caution">
    <text evidence="7">The sequence shown here is derived from an EMBL/GenBank/DDBJ whole genome shotgun (WGS) entry which is preliminary data.</text>
</comment>
<evidence type="ECO:0000313" key="7">
    <source>
        <dbReference type="EMBL" id="EEX92024.1"/>
    </source>
</evidence>
<dbReference type="Gene3D" id="3.30.70.270">
    <property type="match status" value="1"/>
</dbReference>
<dbReference type="EMBL" id="ACZV01000005">
    <property type="protein sequence ID" value="EEX92024.1"/>
    <property type="molecule type" value="Genomic_DNA"/>
</dbReference>
<evidence type="ECO:0000259" key="5">
    <source>
        <dbReference type="PROSITE" id="PS50885"/>
    </source>
</evidence>
<dbReference type="EC" id="2.7.7.65" evidence="1"/>
<evidence type="ECO:0000259" key="6">
    <source>
        <dbReference type="PROSITE" id="PS50887"/>
    </source>
</evidence>
<name>A0ABP2GYS0_VIBOR</name>
<reference evidence="7 8" key="1">
    <citation type="submission" date="2009-10" db="EMBL/GenBank/DDBJ databases">
        <authorList>
            <consortium name="Los Alamos National Laboratory (LANL)"/>
            <consortium name="National Microbial Pathogen Data Resource (NMPDR)"/>
            <person name="Munk A.C."/>
            <person name="Chertkov O."/>
            <person name="Tapia R."/>
            <person name="Green L."/>
            <person name="Rogers Y."/>
            <person name="Detter J.C."/>
            <person name="Bruce D."/>
            <person name="Brettin T.S."/>
            <person name="Colwell R.R."/>
            <person name="Huq A."/>
            <person name="Grim C.J."/>
            <person name="Hasan N.A."/>
            <person name="Bartels D."/>
            <person name="Vonstein V."/>
        </authorList>
    </citation>
    <scope>NUCLEOTIDE SEQUENCE [LARGE SCALE GENOMIC DNA]</scope>
    <source>
        <strain evidence="7 8">CIP 102891</strain>
    </source>
</reference>
<organism evidence="7 8">
    <name type="scientific">Vibrio orientalis CIP 102891 = ATCC 33934</name>
    <dbReference type="NCBI Taxonomy" id="675816"/>
    <lineage>
        <taxon>Bacteria</taxon>
        <taxon>Pseudomonadati</taxon>
        <taxon>Pseudomonadota</taxon>
        <taxon>Gammaproteobacteria</taxon>
        <taxon>Vibrionales</taxon>
        <taxon>Vibrionaceae</taxon>
        <taxon>Vibrio</taxon>
        <taxon>Vibrio oreintalis group</taxon>
    </lineage>
</organism>
<protein>
    <recommendedName>
        <fullName evidence="1">diguanylate cyclase</fullName>
        <ecNumber evidence="1">2.7.7.65</ecNumber>
    </recommendedName>
</protein>
<evidence type="ECO:0000313" key="8">
    <source>
        <dbReference type="Proteomes" id="UP000003515"/>
    </source>
</evidence>
<dbReference type="SMART" id="SM00267">
    <property type="entry name" value="GGDEF"/>
    <property type="match status" value="1"/>
</dbReference>
<dbReference type="CDD" id="cd06225">
    <property type="entry name" value="HAMP"/>
    <property type="match status" value="1"/>
</dbReference>
<dbReference type="Proteomes" id="UP000003515">
    <property type="component" value="Unassembled WGS sequence"/>
</dbReference>
<dbReference type="SUPFAM" id="SSF55073">
    <property type="entry name" value="Nucleotide cyclase"/>
    <property type="match status" value="1"/>
</dbReference>
<feature type="transmembrane region" description="Helical" evidence="4">
    <location>
        <begin position="29"/>
        <end position="52"/>
    </location>
</feature>
<dbReference type="Pfam" id="PF00672">
    <property type="entry name" value="HAMP"/>
    <property type="match status" value="1"/>
</dbReference>
<sequence length="516" mass="58482">MRRACSRCIQRVTRSLKLRKLPKRFVTKLSINQMLVVSHMLLVLILISGFSYTRYQSEWNRHIEYSASLAKLTLAPHISFISTSVAGLNYANLTMPATKDLFGAIDDLEFLDITGQSDYSSQTIHVSYFKRLEYLWRADVSQEELKELENKLSQLKDQIEATAPENVIRHKKLQFIQNRVKREYDAVTESIFASENIYIPWQKSPVNSESYYLDEELCTLNIVLPLRNKNGGEVWAVFDASDLTDLQHSLLEEIIAEAIVALAISLVLIGWVSHWIVSPLKSLANHMRSDNTSENLNTLRELERSDEIGQLARAYQGLLTKLDHQLNILRTRSDTDPLTGLGSRYKYSRTAIPFLKRHLANGQYVGLIICDVDNFKAFNDIYGHTEGDNALSLVGSKMSEIARDSDLAFRYGGEEFVLLCARPEMNQLISFTQRLRTEIEGLNVIHAGNQPYGALTISVGGSAASLKDINEHFVTHQELQESMFNVADKALYVGKQNGRNQVTWSGCKQDHIKESA</sequence>
<dbReference type="Pfam" id="PF00990">
    <property type="entry name" value="GGDEF"/>
    <property type="match status" value="1"/>
</dbReference>
<evidence type="ECO:0000256" key="3">
    <source>
        <dbReference type="SAM" id="Coils"/>
    </source>
</evidence>
<dbReference type="InterPro" id="IPR043128">
    <property type="entry name" value="Rev_trsase/Diguanyl_cyclase"/>
</dbReference>
<keyword evidence="8" id="KW-1185">Reference proteome</keyword>
<dbReference type="InterPro" id="IPR003660">
    <property type="entry name" value="HAMP_dom"/>
</dbReference>
<dbReference type="Gene3D" id="6.10.340.10">
    <property type="match status" value="1"/>
</dbReference>
<dbReference type="CDD" id="cd01949">
    <property type="entry name" value="GGDEF"/>
    <property type="match status" value="1"/>
</dbReference>
<keyword evidence="4" id="KW-0812">Transmembrane</keyword>
<evidence type="ECO:0000256" key="4">
    <source>
        <dbReference type="SAM" id="Phobius"/>
    </source>
</evidence>
<dbReference type="PROSITE" id="PS50887">
    <property type="entry name" value="GGDEF"/>
    <property type="match status" value="1"/>
</dbReference>
<dbReference type="NCBIfam" id="TIGR00254">
    <property type="entry name" value="GGDEF"/>
    <property type="match status" value="1"/>
</dbReference>
<accession>A0ABP2GYS0</accession>
<dbReference type="PROSITE" id="PS50885">
    <property type="entry name" value="HAMP"/>
    <property type="match status" value="1"/>
</dbReference>
<comment type="catalytic activity">
    <reaction evidence="2">
        <text>2 GTP = 3',3'-c-di-GMP + 2 diphosphate</text>
        <dbReference type="Rhea" id="RHEA:24898"/>
        <dbReference type="ChEBI" id="CHEBI:33019"/>
        <dbReference type="ChEBI" id="CHEBI:37565"/>
        <dbReference type="ChEBI" id="CHEBI:58805"/>
        <dbReference type="EC" id="2.7.7.65"/>
    </reaction>
</comment>
<dbReference type="PANTHER" id="PTHR45138:SF9">
    <property type="entry name" value="DIGUANYLATE CYCLASE DGCM-RELATED"/>
    <property type="match status" value="1"/>
</dbReference>
<evidence type="ECO:0000256" key="1">
    <source>
        <dbReference type="ARBA" id="ARBA00012528"/>
    </source>
</evidence>
<proteinExistence type="predicted"/>
<keyword evidence="4" id="KW-1133">Transmembrane helix</keyword>
<dbReference type="InterPro" id="IPR050469">
    <property type="entry name" value="Diguanylate_Cyclase"/>
</dbReference>
<keyword evidence="3" id="KW-0175">Coiled coil</keyword>
<feature type="domain" description="HAMP" evidence="5">
    <location>
        <begin position="274"/>
        <end position="327"/>
    </location>
</feature>
<dbReference type="InterPro" id="IPR000160">
    <property type="entry name" value="GGDEF_dom"/>
</dbReference>
<evidence type="ECO:0000256" key="2">
    <source>
        <dbReference type="ARBA" id="ARBA00034247"/>
    </source>
</evidence>
<dbReference type="PANTHER" id="PTHR45138">
    <property type="entry name" value="REGULATORY COMPONENTS OF SENSORY TRANSDUCTION SYSTEM"/>
    <property type="match status" value="1"/>
</dbReference>
<dbReference type="InterPro" id="IPR029787">
    <property type="entry name" value="Nucleotide_cyclase"/>
</dbReference>
<gene>
    <name evidence="7" type="ORF">VIA_002668</name>
</gene>
<keyword evidence="4" id="KW-0472">Membrane</keyword>